<dbReference type="SMART" id="SM00382">
    <property type="entry name" value="AAA"/>
    <property type="match status" value="1"/>
</dbReference>
<name>C9RCA0_AMMDK</name>
<feature type="domain" description="AAA+ ATPase" evidence="2">
    <location>
        <begin position="201"/>
        <end position="509"/>
    </location>
</feature>
<sequence length="569" mass="62884">MFVISKWPRDVLLGWLDEVFAIGQVDVAVHVRPVPDRLVVKSLTDRVVSARSQLIIEVKKGSVVRLSELEAVIRDLEGLQEAIQTNRDRMLHVTVVITVWGRDEEDLDNRSKELENILARKAAEVRPLVFRQLEGFKNTLPVMTYSLSSPGAVRNLTLGGAMACLPVTASELSHPSGAFLGFTSTGAPVFFDPFVGPPWLPNPHVAAFGYTGSGKSVTLKLLIGRLSLAGVRFVVFDPEGEYRRPCRELWGGEVITLEAGVPAGVNPLDLLPEKDPDTGREVVNVADKVADVRALVATIARGFGGRELTPQEVSLLEAAVRELYSERGVTSDPESLYERGRALPDGSFAVGRVLKRMPRLSDLAAKLERWPETKDLRLILDPFLEGSSLGMFDCETDKELDAPVVVFDLSRIKDEFTKLYAMFVVLTWCWHRFALRHAGKKMVVLDEAWMFAKWPDSAKFLETLARRGRKHRTGLVVASQHIEEFLAREEGRAVISSCATRIILGQNPTVAREVAEAFRLPAGAEERLAGYANGLCLLVAGNQMAEVQVECLPYERQFVFTGGAESAQL</sequence>
<dbReference type="eggNOG" id="COG3451">
    <property type="taxonomic scope" value="Bacteria"/>
</dbReference>
<gene>
    <name evidence="3" type="ordered locus">Adeg_0731</name>
</gene>
<evidence type="ECO:0000313" key="3">
    <source>
        <dbReference type="EMBL" id="ACX51877.1"/>
    </source>
</evidence>
<dbReference type="Pfam" id="PF12846">
    <property type="entry name" value="AAA_10"/>
    <property type="match status" value="1"/>
</dbReference>
<dbReference type="KEGG" id="adg:Adeg_0731"/>
<dbReference type="InterPro" id="IPR027417">
    <property type="entry name" value="P-loop_NTPase"/>
</dbReference>
<reference evidence="3 4" key="1">
    <citation type="submission" date="2009-10" db="EMBL/GenBank/DDBJ databases">
        <title>Complete sequence of chromosome of Ammonifex degensii KC4.</title>
        <authorList>
            <consortium name="US DOE Joint Genome Institute"/>
            <person name="Kerfeld C."/>
            <person name="Goodner B."/>
            <person name="Huber H."/>
            <person name="Stetter K."/>
            <person name="Lucas S."/>
            <person name="Copeland A."/>
            <person name="Lapidus A."/>
            <person name="Glavina del Rio T."/>
            <person name="Dalin E."/>
            <person name="Tice H."/>
            <person name="Bruce D."/>
            <person name="Goodwin L."/>
            <person name="Pitluck S."/>
            <person name="Saunders E."/>
            <person name="Brettin T."/>
            <person name="Detter J.C."/>
            <person name="Han C."/>
            <person name="Larimer F."/>
            <person name="Land M."/>
            <person name="Hauser L."/>
            <person name="Kyrpides N."/>
            <person name="Ovchinnikova G."/>
            <person name="Richardson P."/>
        </authorList>
    </citation>
    <scope>NUCLEOTIDE SEQUENCE [LARGE SCALE GENOMIC DNA]</scope>
    <source>
        <strain evidence="4">DSM 10501 / KC4</strain>
    </source>
</reference>
<proteinExistence type="predicted"/>
<dbReference type="SUPFAM" id="SSF52540">
    <property type="entry name" value="P-loop containing nucleoside triphosphate hydrolases"/>
    <property type="match status" value="1"/>
</dbReference>
<dbReference type="HOGENOM" id="CLU_009097_4_1_9"/>
<evidence type="ECO:0000259" key="2">
    <source>
        <dbReference type="SMART" id="SM00382"/>
    </source>
</evidence>
<accession>C9RCA0</accession>
<evidence type="ECO:0000313" key="4">
    <source>
        <dbReference type="Proteomes" id="UP000002620"/>
    </source>
</evidence>
<dbReference type="EMBL" id="CP001785">
    <property type="protein sequence ID" value="ACX51877.1"/>
    <property type="molecule type" value="Genomic_DNA"/>
</dbReference>
<dbReference type="Gene3D" id="3.40.50.300">
    <property type="entry name" value="P-loop containing nucleotide triphosphate hydrolases"/>
    <property type="match status" value="1"/>
</dbReference>
<protein>
    <submittedName>
        <fullName evidence="3">AAA ATPase</fullName>
    </submittedName>
</protein>
<dbReference type="AlphaFoldDB" id="C9RCA0"/>
<feature type="coiled-coil region" evidence="1">
    <location>
        <begin position="66"/>
        <end position="124"/>
    </location>
</feature>
<dbReference type="PANTHER" id="PTHR30121">
    <property type="entry name" value="UNCHARACTERIZED PROTEIN YJGR-RELATED"/>
    <property type="match status" value="1"/>
</dbReference>
<dbReference type="InterPro" id="IPR002789">
    <property type="entry name" value="HerA_central"/>
</dbReference>
<organism evidence="3 4">
    <name type="scientific">Ammonifex degensii (strain DSM 10501 / KC4)</name>
    <dbReference type="NCBI Taxonomy" id="429009"/>
    <lineage>
        <taxon>Bacteria</taxon>
        <taxon>Bacillati</taxon>
        <taxon>Bacillota</taxon>
        <taxon>Clostridia</taxon>
        <taxon>Thermoanaerobacterales</taxon>
        <taxon>Thermoanaerobacteraceae</taxon>
        <taxon>Ammonifex</taxon>
    </lineage>
</organism>
<dbReference type="CDD" id="cd01127">
    <property type="entry name" value="TrwB_TraG_TraD_VirD4"/>
    <property type="match status" value="1"/>
</dbReference>
<keyword evidence="1" id="KW-0175">Coiled coil</keyword>
<dbReference type="InterPro" id="IPR003593">
    <property type="entry name" value="AAA+_ATPase"/>
</dbReference>
<dbReference type="Gene3D" id="1.10.8.730">
    <property type="match status" value="1"/>
</dbReference>
<dbReference type="STRING" id="429009.Adeg_0731"/>
<keyword evidence="4" id="KW-1185">Reference proteome</keyword>
<dbReference type="Pfam" id="PF01935">
    <property type="entry name" value="DUF87"/>
    <property type="match status" value="1"/>
</dbReference>
<evidence type="ECO:0000256" key="1">
    <source>
        <dbReference type="SAM" id="Coils"/>
    </source>
</evidence>
<dbReference type="InterPro" id="IPR051162">
    <property type="entry name" value="T4SS_component"/>
</dbReference>
<dbReference type="Proteomes" id="UP000002620">
    <property type="component" value="Chromosome"/>
</dbReference>
<dbReference type="PANTHER" id="PTHR30121:SF6">
    <property type="entry name" value="SLR6007 PROTEIN"/>
    <property type="match status" value="1"/>
</dbReference>